<evidence type="ECO:0000256" key="1">
    <source>
        <dbReference type="ARBA" id="ARBA00009437"/>
    </source>
</evidence>
<evidence type="ECO:0000313" key="6">
    <source>
        <dbReference type="EMBL" id="GAA1421482.1"/>
    </source>
</evidence>
<dbReference type="InterPro" id="IPR036388">
    <property type="entry name" value="WH-like_DNA-bd_sf"/>
</dbReference>
<keyword evidence="7" id="KW-1185">Reference proteome</keyword>
<comment type="caution">
    <text evidence="6">The sequence shown here is derived from an EMBL/GenBank/DDBJ whole genome shotgun (WGS) entry which is preliminary data.</text>
</comment>
<organism evidence="6 7">
    <name type="scientific">Agrococcus citreus</name>
    <dbReference type="NCBI Taxonomy" id="84643"/>
    <lineage>
        <taxon>Bacteria</taxon>
        <taxon>Bacillati</taxon>
        <taxon>Actinomycetota</taxon>
        <taxon>Actinomycetes</taxon>
        <taxon>Micrococcales</taxon>
        <taxon>Microbacteriaceae</taxon>
        <taxon>Agrococcus</taxon>
    </lineage>
</organism>
<accession>A0ABP4JM37</accession>
<evidence type="ECO:0000259" key="5">
    <source>
        <dbReference type="PROSITE" id="PS50931"/>
    </source>
</evidence>
<comment type="similarity">
    <text evidence="1">Belongs to the LysR transcriptional regulatory family.</text>
</comment>
<dbReference type="EMBL" id="BAAAKK010000003">
    <property type="protein sequence ID" value="GAA1421482.1"/>
    <property type="molecule type" value="Genomic_DNA"/>
</dbReference>
<sequence length="302" mass="32182">MLRGAAVLDVRRLRLLRELRLRGTIAAVAATLAYAPSAVSQQLSALEREVGVPLTRKQGRRLALTPQGELLAQHAEGILSAMEAAERAVAASLGRPVGTVRVAVFQSAALGLVPQMLRILAESAPEVRVEMVQREPETALYDTFVGDFDLVVAEQYPGHAAPQHPGVDRQLLMTDALRLAVPPDSPIERLADAAHVAWVMEPVGAASRHFGEQQCRVAGFEPDVRFATADLQAQMRLIETGHAVGVMNDLTWTGTEVRFRALDLPGAPRREVFTAARAASEGSPAIAAVRAALAAAVPPGLA</sequence>
<evidence type="ECO:0000313" key="7">
    <source>
        <dbReference type="Proteomes" id="UP001501266"/>
    </source>
</evidence>
<evidence type="ECO:0000256" key="2">
    <source>
        <dbReference type="ARBA" id="ARBA00023015"/>
    </source>
</evidence>
<gene>
    <name evidence="6" type="ORF">GCM10009640_12530</name>
</gene>
<feature type="domain" description="HTH lysR-type" evidence="5">
    <location>
        <begin position="8"/>
        <end position="65"/>
    </location>
</feature>
<reference evidence="7" key="1">
    <citation type="journal article" date="2019" name="Int. J. Syst. Evol. Microbiol.">
        <title>The Global Catalogue of Microorganisms (GCM) 10K type strain sequencing project: providing services to taxonomists for standard genome sequencing and annotation.</title>
        <authorList>
            <consortium name="The Broad Institute Genomics Platform"/>
            <consortium name="The Broad Institute Genome Sequencing Center for Infectious Disease"/>
            <person name="Wu L."/>
            <person name="Ma J."/>
        </authorList>
    </citation>
    <scope>NUCLEOTIDE SEQUENCE [LARGE SCALE GENOMIC DNA]</scope>
    <source>
        <strain evidence="7">JCM 12398</strain>
    </source>
</reference>
<keyword evidence="2" id="KW-0805">Transcription regulation</keyword>
<dbReference type="InterPro" id="IPR005119">
    <property type="entry name" value="LysR_subst-bd"/>
</dbReference>
<dbReference type="SUPFAM" id="SSF46785">
    <property type="entry name" value="Winged helix' DNA-binding domain"/>
    <property type="match status" value="1"/>
</dbReference>
<dbReference type="Pfam" id="PF00126">
    <property type="entry name" value="HTH_1"/>
    <property type="match status" value="1"/>
</dbReference>
<evidence type="ECO:0000256" key="4">
    <source>
        <dbReference type="ARBA" id="ARBA00023163"/>
    </source>
</evidence>
<dbReference type="InterPro" id="IPR000847">
    <property type="entry name" value="LysR_HTH_N"/>
</dbReference>
<protein>
    <submittedName>
        <fullName evidence="6">LysR family transcriptional regulator</fullName>
    </submittedName>
</protein>
<dbReference type="PROSITE" id="PS50931">
    <property type="entry name" value="HTH_LYSR"/>
    <property type="match status" value="1"/>
</dbReference>
<keyword evidence="3" id="KW-0238">DNA-binding</keyword>
<dbReference type="SUPFAM" id="SSF53850">
    <property type="entry name" value="Periplasmic binding protein-like II"/>
    <property type="match status" value="1"/>
</dbReference>
<keyword evidence="4" id="KW-0804">Transcription</keyword>
<evidence type="ECO:0000256" key="3">
    <source>
        <dbReference type="ARBA" id="ARBA00023125"/>
    </source>
</evidence>
<dbReference type="PANTHER" id="PTHR30346:SF29">
    <property type="entry name" value="LYSR SUBSTRATE-BINDING"/>
    <property type="match status" value="1"/>
</dbReference>
<name>A0ABP4JM37_9MICO</name>
<proteinExistence type="inferred from homology"/>
<dbReference type="Gene3D" id="1.10.10.10">
    <property type="entry name" value="Winged helix-like DNA-binding domain superfamily/Winged helix DNA-binding domain"/>
    <property type="match status" value="1"/>
</dbReference>
<dbReference type="InterPro" id="IPR036390">
    <property type="entry name" value="WH_DNA-bd_sf"/>
</dbReference>
<dbReference type="Proteomes" id="UP001501266">
    <property type="component" value="Unassembled WGS sequence"/>
</dbReference>
<dbReference type="Gene3D" id="3.40.190.10">
    <property type="entry name" value="Periplasmic binding protein-like II"/>
    <property type="match status" value="2"/>
</dbReference>
<dbReference type="Pfam" id="PF03466">
    <property type="entry name" value="LysR_substrate"/>
    <property type="match status" value="1"/>
</dbReference>
<dbReference type="PANTHER" id="PTHR30346">
    <property type="entry name" value="TRANSCRIPTIONAL DUAL REGULATOR HCAR-RELATED"/>
    <property type="match status" value="1"/>
</dbReference>